<protein>
    <submittedName>
        <fullName evidence="4">General stress protein A</fullName>
    </submittedName>
</protein>
<dbReference type="RefSeq" id="WP_061172826.1">
    <property type="nucleotide sequence ID" value="NZ_FCOE02000001.1"/>
</dbReference>
<dbReference type="PANTHER" id="PTHR13778:SF47">
    <property type="entry name" value="LIPOPOLYSACCHARIDE 1,3-GALACTOSYLTRANSFERASE"/>
    <property type="match status" value="1"/>
</dbReference>
<evidence type="ECO:0000313" key="4">
    <source>
        <dbReference type="EMBL" id="SAK40625.1"/>
    </source>
</evidence>
<keyword evidence="3" id="KW-0479">Metal-binding</keyword>
<dbReference type="GO" id="GO:0046872">
    <property type="term" value="F:metal ion binding"/>
    <property type="evidence" value="ECO:0007669"/>
    <property type="project" value="UniProtKB-KW"/>
</dbReference>
<dbReference type="EMBL" id="FCOE02000001">
    <property type="protein sequence ID" value="SAK40625.1"/>
    <property type="molecule type" value="Genomic_DNA"/>
</dbReference>
<dbReference type="CDD" id="cd04194">
    <property type="entry name" value="GT8_A4GalT_like"/>
    <property type="match status" value="1"/>
</dbReference>
<dbReference type="InterPro" id="IPR050748">
    <property type="entry name" value="Glycosyltrans_8_dom-fam"/>
</dbReference>
<dbReference type="SUPFAM" id="SSF53448">
    <property type="entry name" value="Nucleotide-diphospho-sugar transferases"/>
    <property type="match status" value="1"/>
</dbReference>
<dbReference type="GO" id="GO:0016757">
    <property type="term" value="F:glycosyltransferase activity"/>
    <property type="evidence" value="ECO:0007669"/>
    <property type="project" value="UniProtKB-KW"/>
</dbReference>
<evidence type="ECO:0000256" key="3">
    <source>
        <dbReference type="ARBA" id="ARBA00022723"/>
    </source>
</evidence>
<accession>A0A157Z517</accession>
<sequence length="314" mass="35260">MTSPITVAYCFDKGYAPYAAVSTFSLASNAKSALQIFWIVPQEDQASIVPIKSVVEQKTGLSIKLITVPPDHFDNWKTLGHISRGTYLRLLIPTLIHESRVIYVDADTLVMSDLGPLFSMDMGDHLIAGVPDPGASMSRIPRRVDDPYLNAGVLLMDLDALRNDGMLEKAKGLYQEHEHQLELLDQCLLNKYAEGRKLVVDSGWNRMMFSHAITESHFNEILKEDNLAILHFVTVFKPWQRWCTPAIFDFWWSHANQLGIQGLRPETLTTSTAGQALSMVNFLDTNERFKEASSIKSKMIDERLARMSDSAATA</sequence>
<evidence type="ECO:0000256" key="1">
    <source>
        <dbReference type="ARBA" id="ARBA00022676"/>
    </source>
</evidence>
<name>A0A157Z517_9BURK</name>
<dbReference type="Gene3D" id="3.90.550.10">
    <property type="entry name" value="Spore Coat Polysaccharide Biosynthesis Protein SpsA, Chain A"/>
    <property type="match status" value="1"/>
</dbReference>
<comment type="caution">
    <text evidence="4">The sequence shown here is derived from an EMBL/GenBank/DDBJ whole genome shotgun (WGS) entry which is preliminary data.</text>
</comment>
<dbReference type="PANTHER" id="PTHR13778">
    <property type="entry name" value="GLYCOSYLTRANSFERASE 8 DOMAIN-CONTAINING PROTEIN"/>
    <property type="match status" value="1"/>
</dbReference>
<keyword evidence="1" id="KW-0328">Glycosyltransferase</keyword>
<reference evidence="4" key="1">
    <citation type="submission" date="2016-01" db="EMBL/GenBank/DDBJ databases">
        <authorList>
            <person name="Peeters C."/>
        </authorList>
    </citation>
    <scope>NUCLEOTIDE SEQUENCE [LARGE SCALE GENOMIC DNA]</scope>
    <source>
        <strain evidence="4">LMG 29323</strain>
    </source>
</reference>
<evidence type="ECO:0000256" key="2">
    <source>
        <dbReference type="ARBA" id="ARBA00022679"/>
    </source>
</evidence>
<dbReference type="InterPro" id="IPR029044">
    <property type="entry name" value="Nucleotide-diphossugar_trans"/>
</dbReference>
<dbReference type="STRING" id="1777141.AWB80_00259"/>
<keyword evidence="2" id="KW-0808">Transferase</keyword>
<keyword evidence="5" id="KW-1185">Reference proteome</keyword>
<evidence type="ECO:0000313" key="5">
    <source>
        <dbReference type="Proteomes" id="UP000054911"/>
    </source>
</evidence>
<dbReference type="AlphaFoldDB" id="A0A157Z517"/>
<gene>
    <name evidence="4" type="primary">gspA_1</name>
    <name evidence="4" type="ORF">AWB80_00259</name>
</gene>
<dbReference type="OrthoDB" id="9807549at2"/>
<proteinExistence type="predicted"/>
<organism evidence="4 5">
    <name type="scientific">Caballeronia pedi</name>
    <dbReference type="NCBI Taxonomy" id="1777141"/>
    <lineage>
        <taxon>Bacteria</taxon>
        <taxon>Pseudomonadati</taxon>
        <taxon>Pseudomonadota</taxon>
        <taxon>Betaproteobacteria</taxon>
        <taxon>Burkholderiales</taxon>
        <taxon>Burkholderiaceae</taxon>
        <taxon>Caballeronia</taxon>
    </lineage>
</organism>
<dbReference type="Proteomes" id="UP000054911">
    <property type="component" value="Unassembled WGS sequence"/>
</dbReference>
<dbReference type="InterPro" id="IPR002495">
    <property type="entry name" value="Glyco_trans_8"/>
</dbReference>
<dbReference type="Pfam" id="PF01501">
    <property type="entry name" value="Glyco_transf_8"/>
    <property type="match status" value="1"/>
</dbReference>